<name>A0A3B0T6E2_9ZZZZ</name>
<gene>
    <name evidence="3" type="ORF">MNBD_ALPHA09-1629</name>
</gene>
<comment type="similarity">
    <text evidence="1">Belongs to the thioredoxin family. DsbA subfamily.</text>
</comment>
<organism evidence="3">
    <name type="scientific">hydrothermal vent metagenome</name>
    <dbReference type="NCBI Taxonomy" id="652676"/>
    <lineage>
        <taxon>unclassified sequences</taxon>
        <taxon>metagenomes</taxon>
        <taxon>ecological metagenomes</taxon>
    </lineage>
</organism>
<proteinExistence type="inferred from homology"/>
<reference evidence="3" key="1">
    <citation type="submission" date="2018-06" db="EMBL/GenBank/DDBJ databases">
        <authorList>
            <person name="Zhirakovskaya E."/>
        </authorList>
    </citation>
    <scope>NUCLEOTIDE SEQUENCE</scope>
</reference>
<dbReference type="Pfam" id="PF13462">
    <property type="entry name" value="Thioredoxin_4"/>
    <property type="match status" value="1"/>
</dbReference>
<evidence type="ECO:0000259" key="2">
    <source>
        <dbReference type="Pfam" id="PF13462"/>
    </source>
</evidence>
<dbReference type="AlphaFoldDB" id="A0A3B0T6E2"/>
<dbReference type="SUPFAM" id="SSF52833">
    <property type="entry name" value="Thioredoxin-like"/>
    <property type="match status" value="1"/>
</dbReference>
<dbReference type="EMBL" id="UOEM01000002">
    <property type="protein sequence ID" value="VAW09992.1"/>
    <property type="molecule type" value="Genomic_DNA"/>
</dbReference>
<sequence length="215" mass="23349">MTRRKASKLLIGAASVVALPPALATSAWAQASAERIAELAKPGPNGDRVLGQHDAPVTIIEYASMTCPFCASFHANVLPAIKKNYVDTGKAKLIYRDFPLDDLALVVALLAHCVKGDAYFEFLNVLYKQQRAWAAAPKAQLMKLAKQVGITEDGFDKCIANQEVLDGIRWERDRASNDFEIRSTPTLFVNGKRMRPGASAEEFGVAIDEAIAAAM</sequence>
<feature type="domain" description="Thioredoxin-like fold" evidence="2">
    <location>
        <begin position="46"/>
        <end position="209"/>
    </location>
</feature>
<dbReference type="PANTHER" id="PTHR13887">
    <property type="entry name" value="GLUTATHIONE S-TRANSFERASE KAPPA"/>
    <property type="match status" value="1"/>
</dbReference>
<protein>
    <submittedName>
        <fullName evidence="3">Periplasmic thiol:disulfide interchange protein DsbA</fullName>
    </submittedName>
</protein>
<dbReference type="Gene3D" id="3.40.30.10">
    <property type="entry name" value="Glutaredoxin"/>
    <property type="match status" value="1"/>
</dbReference>
<dbReference type="PANTHER" id="PTHR13887:SF56">
    <property type="entry name" value="THIOREDOXIN-LIKE REDUCTASE RV2466C"/>
    <property type="match status" value="1"/>
</dbReference>
<evidence type="ECO:0000256" key="1">
    <source>
        <dbReference type="ARBA" id="ARBA00005791"/>
    </source>
</evidence>
<dbReference type="InterPro" id="IPR036249">
    <property type="entry name" value="Thioredoxin-like_sf"/>
</dbReference>
<accession>A0A3B0T6E2</accession>
<evidence type="ECO:0000313" key="3">
    <source>
        <dbReference type="EMBL" id="VAW09992.1"/>
    </source>
</evidence>
<dbReference type="InterPro" id="IPR012336">
    <property type="entry name" value="Thioredoxin-like_fold"/>
</dbReference>